<protein>
    <submittedName>
        <fullName evidence="9">Peptide ABC transporter ATP-binding protein</fullName>
    </submittedName>
</protein>
<evidence type="ECO:0000256" key="7">
    <source>
        <dbReference type="ARBA" id="ARBA00023136"/>
    </source>
</evidence>
<dbReference type="GO" id="GO:0005524">
    <property type="term" value="F:ATP binding"/>
    <property type="evidence" value="ECO:0007669"/>
    <property type="project" value="UniProtKB-KW"/>
</dbReference>
<evidence type="ECO:0000256" key="3">
    <source>
        <dbReference type="ARBA" id="ARBA00022448"/>
    </source>
</evidence>
<accession>A0A2S9JR22</accession>
<dbReference type="SUPFAM" id="SSF52540">
    <property type="entry name" value="P-loop containing nucleoside triphosphate hydrolases"/>
    <property type="match status" value="1"/>
</dbReference>
<organism evidence="9 10">
    <name type="scientific">Phyllobacterium myrsinacearum</name>
    <dbReference type="NCBI Taxonomy" id="28101"/>
    <lineage>
        <taxon>Bacteria</taxon>
        <taxon>Pseudomonadati</taxon>
        <taxon>Pseudomonadota</taxon>
        <taxon>Alphaproteobacteria</taxon>
        <taxon>Hyphomicrobiales</taxon>
        <taxon>Phyllobacteriaceae</taxon>
        <taxon>Phyllobacterium</taxon>
    </lineage>
</organism>
<evidence type="ECO:0000256" key="1">
    <source>
        <dbReference type="ARBA" id="ARBA00004417"/>
    </source>
</evidence>
<dbReference type="InterPro" id="IPR027417">
    <property type="entry name" value="P-loop_NTPase"/>
</dbReference>
<dbReference type="GO" id="GO:0055085">
    <property type="term" value="P:transmembrane transport"/>
    <property type="evidence" value="ECO:0007669"/>
    <property type="project" value="UniProtKB-ARBA"/>
</dbReference>
<dbReference type="FunFam" id="3.40.50.300:FF:000016">
    <property type="entry name" value="Oligopeptide ABC transporter ATP-binding component"/>
    <property type="match status" value="1"/>
</dbReference>
<keyword evidence="4" id="KW-1003">Cell membrane</keyword>
<reference evidence="9 10" key="1">
    <citation type="submission" date="2018-02" db="EMBL/GenBank/DDBJ databases">
        <title>The draft genome of Phyllobacterium myrsinacearum DSM5892.</title>
        <authorList>
            <person name="Li L."/>
            <person name="Liu L."/>
            <person name="Zhang X."/>
            <person name="Wang T."/>
        </authorList>
    </citation>
    <scope>NUCLEOTIDE SEQUENCE [LARGE SCALE GENOMIC DNA]</scope>
    <source>
        <strain evidence="9 10">DSM 5892</strain>
    </source>
</reference>
<evidence type="ECO:0000256" key="4">
    <source>
        <dbReference type="ARBA" id="ARBA00022475"/>
    </source>
</evidence>
<dbReference type="SMART" id="SM00382">
    <property type="entry name" value="AAA"/>
    <property type="match status" value="1"/>
</dbReference>
<dbReference type="Proteomes" id="UP000238563">
    <property type="component" value="Unassembled WGS sequence"/>
</dbReference>
<dbReference type="CDD" id="cd03257">
    <property type="entry name" value="ABC_NikE_OppD_transporters"/>
    <property type="match status" value="1"/>
</dbReference>
<keyword evidence="7" id="KW-0472">Membrane</keyword>
<sequence length="276" mass="29430">MAASPLLSVGNLTVDYPSRTGLIRAVDGVSFSISAGSVLGVVGESGSGKSSVGFALMGLTDASKAVLGGTITFEGRDMLTLSRSAWRQLRGDRIAMVFQDAMATLNPVMRIGDQIGEVFRWHRPEMSRRAIRAACLELLERVGIKDAGRRIDSYPHQLSGGMRQRVVIAAAIALKPSLLIADEPTTALDVTVQAQILELMQTLCREQGTALILVSHDLDVVSDVCRDVVVMKDGVVVEAGPVDDVLMNPQHAYTQILLKARPGFGSGHMNTGAPHG</sequence>
<dbReference type="InterPro" id="IPR017871">
    <property type="entry name" value="ABC_transporter-like_CS"/>
</dbReference>
<dbReference type="InterPro" id="IPR003439">
    <property type="entry name" value="ABC_transporter-like_ATP-bd"/>
</dbReference>
<comment type="similarity">
    <text evidence="2">Belongs to the ABC transporter superfamily.</text>
</comment>
<feature type="domain" description="ABC transporter" evidence="8">
    <location>
        <begin position="7"/>
        <end position="258"/>
    </location>
</feature>
<dbReference type="GO" id="GO:0016887">
    <property type="term" value="F:ATP hydrolysis activity"/>
    <property type="evidence" value="ECO:0007669"/>
    <property type="project" value="InterPro"/>
</dbReference>
<evidence type="ECO:0000256" key="2">
    <source>
        <dbReference type="ARBA" id="ARBA00005417"/>
    </source>
</evidence>
<dbReference type="InterPro" id="IPR003593">
    <property type="entry name" value="AAA+_ATPase"/>
</dbReference>
<evidence type="ECO:0000313" key="9">
    <source>
        <dbReference type="EMBL" id="PRD55644.1"/>
    </source>
</evidence>
<evidence type="ECO:0000256" key="5">
    <source>
        <dbReference type="ARBA" id="ARBA00022741"/>
    </source>
</evidence>
<gene>
    <name evidence="9" type="ORF">C5750_09055</name>
</gene>
<keyword evidence="10" id="KW-1185">Reference proteome</keyword>
<proteinExistence type="inferred from homology"/>
<dbReference type="OrthoDB" id="8112203at2"/>
<name>A0A2S9JR22_9HYPH</name>
<dbReference type="Gene3D" id="3.40.50.300">
    <property type="entry name" value="P-loop containing nucleotide triphosphate hydrolases"/>
    <property type="match status" value="1"/>
</dbReference>
<dbReference type="PROSITE" id="PS50893">
    <property type="entry name" value="ABC_TRANSPORTER_2"/>
    <property type="match status" value="1"/>
</dbReference>
<dbReference type="Pfam" id="PF00005">
    <property type="entry name" value="ABC_tran"/>
    <property type="match status" value="1"/>
</dbReference>
<dbReference type="EMBL" id="PVBT01000002">
    <property type="protein sequence ID" value="PRD55644.1"/>
    <property type="molecule type" value="Genomic_DNA"/>
</dbReference>
<keyword evidence="5" id="KW-0547">Nucleotide-binding</keyword>
<dbReference type="PANTHER" id="PTHR43297">
    <property type="entry name" value="OLIGOPEPTIDE TRANSPORT ATP-BINDING PROTEIN APPD"/>
    <property type="match status" value="1"/>
</dbReference>
<dbReference type="PROSITE" id="PS00211">
    <property type="entry name" value="ABC_TRANSPORTER_1"/>
    <property type="match status" value="1"/>
</dbReference>
<evidence type="ECO:0000313" key="10">
    <source>
        <dbReference type="Proteomes" id="UP000238563"/>
    </source>
</evidence>
<dbReference type="InterPro" id="IPR050388">
    <property type="entry name" value="ABC_Ni/Peptide_Import"/>
</dbReference>
<keyword evidence="3" id="KW-0813">Transport</keyword>
<evidence type="ECO:0000259" key="8">
    <source>
        <dbReference type="PROSITE" id="PS50893"/>
    </source>
</evidence>
<dbReference type="GO" id="GO:0005886">
    <property type="term" value="C:plasma membrane"/>
    <property type="evidence" value="ECO:0007669"/>
    <property type="project" value="UniProtKB-SubCell"/>
</dbReference>
<comment type="subcellular location">
    <subcellularLocation>
        <location evidence="1">Cell inner membrane</location>
        <topology evidence="1">Peripheral membrane protein</topology>
    </subcellularLocation>
</comment>
<comment type="caution">
    <text evidence="9">The sequence shown here is derived from an EMBL/GenBank/DDBJ whole genome shotgun (WGS) entry which is preliminary data.</text>
</comment>
<dbReference type="PANTHER" id="PTHR43297:SF2">
    <property type="entry name" value="DIPEPTIDE TRANSPORT ATP-BINDING PROTEIN DPPD"/>
    <property type="match status" value="1"/>
</dbReference>
<dbReference type="AlphaFoldDB" id="A0A2S9JR22"/>
<keyword evidence="6 9" id="KW-0067">ATP-binding</keyword>
<evidence type="ECO:0000256" key="6">
    <source>
        <dbReference type="ARBA" id="ARBA00022840"/>
    </source>
</evidence>